<sequence>MDTPLTKINLHVRAGHILPWQKPENNTHYSRLNPLGLIVALNDEGVAYGSLFWDDGEGINTVQNGRYLLTTFSVFDRNLTSEVSVNGLAEADRLTLGVVRVWGVTEEVSQVTMKVAGKTDTTLDYHYNPEIQELQFDATSLSHTIEKSFTIIWTKT</sequence>
<dbReference type="Gene3D" id="2.60.40.1180">
    <property type="entry name" value="Golgi alpha-mannosidase II"/>
    <property type="match status" value="1"/>
</dbReference>
<dbReference type="KEGG" id="caua:113079781"/>
<evidence type="ECO:0000313" key="2">
    <source>
        <dbReference type="RefSeq" id="XP_026107773.1"/>
    </source>
</evidence>
<dbReference type="InterPro" id="IPR013780">
    <property type="entry name" value="Glyco_hydro_b"/>
</dbReference>
<dbReference type="AlphaFoldDB" id="A0A6P6NGN5"/>
<dbReference type="OrthoDB" id="5839090at2759"/>
<protein>
    <submittedName>
        <fullName evidence="2">Sucrase-isomaltase, intestinal-like</fullName>
    </submittedName>
</protein>
<evidence type="ECO:0000313" key="1">
    <source>
        <dbReference type="Proteomes" id="UP000515129"/>
    </source>
</evidence>
<dbReference type="Proteomes" id="UP000515129">
    <property type="component" value="Unplaced"/>
</dbReference>
<dbReference type="RefSeq" id="XP_026107773.1">
    <property type="nucleotide sequence ID" value="XM_026251988.1"/>
</dbReference>
<dbReference type="GO" id="GO:0004558">
    <property type="term" value="F:alpha-1,4-glucosidase activity"/>
    <property type="evidence" value="ECO:0007669"/>
    <property type="project" value="TreeGrafter"/>
</dbReference>
<dbReference type="PANTHER" id="PTHR22762:SF133">
    <property type="entry name" value="P-TYPE DOMAIN-CONTAINING PROTEIN"/>
    <property type="match status" value="1"/>
</dbReference>
<keyword evidence="1" id="KW-1185">Reference proteome</keyword>
<name>A0A6P6NGN5_CARAU</name>
<gene>
    <name evidence="2" type="primary">LOC113079781</name>
</gene>
<proteinExistence type="predicted"/>
<dbReference type="FunFam" id="2.60.40.1180:FF:000005">
    <property type="entry name" value="Maltase-glucoamylase, intestinal"/>
    <property type="match status" value="1"/>
</dbReference>
<organism evidence="1 2">
    <name type="scientific">Carassius auratus</name>
    <name type="common">Goldfish</name>
    <dbReference type="NCBI Taxonomy" id="7957"/>
    <lineage>
        <taxon>Eukaryota</taxon>
        <taxon>Metazoa</taxon>
        <taxon>Chordata</taxon>
        <taxon>Craniata</taxon>
        <taxon>Vertebrata</taxon>
        <taxon>Euteleostomi</taxon>
        <taxon>Actinopterygii</taxon>
        <taxon>Neopterygii</taxon>
        <taxon>Teleostei</taxon>
        <taxon>Ostariophysi</taxon>
        <taxon>Cypriniformes</taxon>
        <taxon>Cyprinidae</taxon>
        <taxon>Cyprininae</taxon>
        <taxon>Carassius</taxon>
    </lineage>
</organism>
<reference evidence="2" key="1">
    <citation type="submission" date="2025-08" db="UniProtKB">
        <authorList>
            <consortium name="RefSeq"/>
        </authorList>
    </citation>
    <scope>IDENTIFICATION</scope>
    <source>
        <strain evidence="2">Wakin</strain>
        <tissue evidence="2">Muscle</tissue>
    </source>
</reference>
<accession>A0A6P6NGN5</accession>
<dbReference type="GeneID" id="113079781"/>
<dbReference type="PANTHER" id="PTHR22762">
    <property type="entry name" value="ALPHA-GLUCOSIDASE"/>
    <property type="match status" value="1"/>
</dbReference>